<feature type="non-terminal residue" evidence="1">
    <location>
        <position position="110"/>
    </location>
</feature>
<name>A0ACB8SMM0_9AGAM</name>
<comment type="caution">
    <text evidence="1">The sequence shown here is derived from an EMBL/GenBank/DDBJ whole genome shotgun (WGS) entry which is preliminary data.</text>
</comment>
<dbReference type="Proteomes" id="UP000814140">
    <property type="component" value="Unassembled WGS sequence"/>
</dbReference>
<protein>
    <submittedName>
        <fullName evidence="1">Uncharacterized protein</fullName>
    </submittedName>
</protein>
<reference evidence="1" key="1">
    <citation type="submission" date="2021-03" db="EMBL/GenBank/DDBJ databases">
        <authorList>
            <consortium name="DOE Joint Genome Institute"/>
            <person name="Ahrendt S."/>
            <person name="Looney B.P."/>
            <person name="Miyauchi S."/>
            <person name="Morin E."/>
            <person name="Drula E."/>
            <person name="Courty P.E."/>
            <person name="Chicoki N."/>
            <person name="Fauchery L."/>
            <person name="Kohler A."/>
            <person name="Kuo A."/>
            <person name="Labutti K."/>
            <person name="Pangilinan J."/>
            <person name="Lipzen A."/>
            <person name="Riley R."/>
            <person name="Andreopoulos W."/>
            <person name="He G."/>
            <person name="Johnson J."/>
            <person name="Barry K.W."/>
            <person name="Grigoriev I.V."/>
            <person name="Nagy L."/>
            <person name="Hibbett D."/>
            <person name="Henrissat B."/>
            <person name="Matheny P.B."/>
            <person name="Labbe J."/>
            <person name="Martin F."/>
        </authorList>
    </citation>
    <scope>NUCLEOTIDE SEQUENCE</scope>
    <source>
        <strain evidence="1">HHB10654</strain>
    </source>
</reference>
<evidence type="ECO:0000313" key="2">
    <source>
        <dbReference type="Proteomes" id="UP000814140"/>
    </source>
</evidence>
<organism evidence="1 2">
    <name type="scientific">Artomyces pyxidatus</name>
    <dbReference type="NCBI Taxonomy" id="48021"/>
    <lineage>
        <taxon>Eukaryota</taxon>
        <taxon>Fungi</taxon>
        <taxon>Dikarya</taxon>
        <taxon>Basidiomycota</taxon>
        <taxon>Agaricomycotina</taxon>
        <taxon>Agaricomycetes</taxon>
        <taxon>Russulales</taxon>
        <taxon>Auriscalpiaceae</taxon>
        <taxon>Artomyces</taxon>
    </lineage>
</organism>
<proteinExistence type="predicted"/>
<reference evidence="1" key="2">
    <citation type="journal article" date="2022" name="New Phytol.">
        <title>Evolutionary transition to the ectomycorrhizal habit in the genomes of a hyperdiverse lineage of mushroom-forming fungi.</title>
        <authorList>
            <person name="Looney B."/>
            <person name="Miyauchi S."/>
            <person name="Morin E."/>
            <person name="Drula E."/>
            <person name="Courty P.E."/>
            <person name="Kohler A."/>
            <person name="Kuo A."/>
            <person name="LaButti K."/>
            <person name="Pangilinan J."/>
            <person name="Lipzen A."/>
            <person name="Riley R."/>
            <person name="Andreopoulos W."/>
            <person name="He G."/>
            <person name="Johnson J."/>
            <person name="Nolan M."/>
            <person name="Tritt A."/>
            <person name="Barry K.W."/>
            <person name="Grigoriev I.V."/>
            <person name="Nagy L.G."/>
            <person name="Hibbett D."/>
            <person name="Henrissat B."/>
            <person name="Matheny P.B."/>
            <person name="Labbe J."/>
            <person name="Martin F.M."/>
        </authorList>
    </citation>
    <scope>NUCLEOTIDE SEQUENCE</scope>
    <source>
        <strain evidence="1">HHB10654</strain>
    </source>
</reference>
<keyword evidence="2" id="KW-1185">Reference proteome</keyword>
<gene>
    <name evidence="1" type="ORF">BV25DRAFT_1785881</name>
</gene>
<accession>A0ACB8SMM0</accession>
<sequence>MPRRPPPTSLRLIDGPLPPRGRSKFTLPSLPRPIFNPPSTAPRGPVPRARQLPTERRSVSPQGSVQLGSPSPSSPGGGKLARGPWDHSQSIAVPFDVASVLAAPKPAAVT</sequence>
<evidence type="ECO:0000313" key="1">
    <source>
        <dbReference type="EMBL" id="KAI0057131.1"/>
    </source>
</evidence>
<dbReference type="EMBL" id="MU277252">
    <property type="protein sequence ID" value="KAI0057131.1"/>
    <property type="molecule type" value="Genomic_DNA"/>
</dbReference>